<feature type="domain" description="Protein kinase" evidence="8">
    <location>
        <begin position="20"/>
        <end position="280"/>
    </location>
</feature>
<keyword evidence="7" id="KW-0472">Membrane</keyword>
<feature type="binding site" evidence="6">
    <location>
        <position position="49"/>
    </location>
    <ligand>
        <name>ATP</name>
        <dbReference type="ChEBI" id="CHEBI:30616"/>
    </ligand>
</feature>
<dbReference type="FunFam" id="3.30.200.20:FF:000042">
    <property type="entry name" value="Aurora kinase A"/>
    <property type="match status" value="1"/>
</dbReference>
<evidence type="ECO:0000313" key="9">
    <source>
        <dbReference type="EMBL" id="BBM85346.1"/>
    </source>
</evidence>
<dbReference type="RefSeq" id="WP_151969454.1">
    <property type="nucleotide sequence ID" value="NZ_AP019860.1"/>
</dbReference>
<dbReference type="PANTHER" id="PTHR43289:SF6">
    <property type="entry name" value="SERINE_THREONINE-PROTEIN KINASE NEKL-3"/>
    <property type="match status" value="1"/>
</dbReference>
<dbReference type="PROSITE" id="PS00108">
    <property type="entry name" value="PROTEIN_KINASE_ST"/>
    <property type="match status" value="1"/>
</dbReference>
<evidence type="ECO:0000313" key="10">
    <source>
        <dbReference type="Proteomes" id="UP000326354"/>
    </source>
</evidence>
<keyword evidence="3 9" id="KW-0418">Kinase</keyword>
<feature type="transmembrane region" description="Helical" evidence="7">
    <location>
        <begin position="299"/>
        <end position="319"/>
    </location>
</feature>
<dbReference type="Proteomes" id="UP000326354">
    <property type="component" value="Chromosome"/>
</dbReference>
<keyword evidence="2 6" id="KW-0547">Nucleotide-binding</keyword>
<evidence type="ECO:0000256" key="6">
    <source>
        <dbReference type="PROSITE-ProRule" id="PRU10141"/>
    </source>
</evidence>
<dbReference type="PANTHER" id="PTHR43289">
    <property type="entry name" value="MITOGEN-ACTIVATED PROTEIN KINASE KINASE KINASE 20-RELATED"/>
    <property type="match status" value="1"/>
</dbReference>
<keyword evidence="1" id="KW-0808">Transferase</keyword>
<dbReference type="GO" id="GO:0004674">
    <property type="term" value="F:protein serine/threonine kinase activity"/>
    <property type="evidence" value="ECO:0007669"/>
    <property type="project" value="TreeGrafter"/>
</dbReference>
<keyword evidence="4 6" id="KW-0067">ATP-binding</keyword>
<accession>A0A5S9IPQ4</accession>
<dbReference type="EMBL" id="AP019860">
    <property type="protein sequence ID" value="BBM85346.1"/>
    <property type="molecule type" value="Genomic_DNA"/>
</dbReference>
<dbReference type="Gene3D" id="1.10.510.10">
    <property type="entry name" value="Transferase(Phosphotransferase) domain 1"/>
    <property type="match status" value="1"/>
</dbReference>
<reference evidence="9 10" key="1">
    <citation type="submission" date="2019-08" db="EMBL/GenBank/DDBJ databases">
        <title>Complete genome sequence of Candidatus Uab amorphum.</title>
        <authorList>
            <person name="Shiratori T."/>
            <person name="Suzuki S."/>
            <person name="Kakizawa Y."/>
            <person name="Ishida K."/>
        </authorList>
    </citation>
    <scope>NUCLEOTIDE SEQUENCE [LARGE SCALE GENOMIC DNA]</scope>
    <source>
        <strain evidence="9 10">SRT547</strain>
    </source>
</reference>
<evidence type="ECO:0000256" key="4">
    <source>
        <dbReference type="ARBA" id="ARBA00022840"/>
    </source>
</evidence>
<dbReference type="PROSITE" id="PS00107">
    <property type="entry name" value="PROTEIN_KINASE_ATP"/>
    <property type="match status" value="1"/>
</dbReference>
<dbReference type="PROSITE" id="PS50005">
    <property type="entry name" value="TPR"/>
    <property type="match status" value="1"/>
</dbReference>
<evidence type="ECO:0000256" key="2">
    <source>
        <dbReference type="ARBA" id="ARBA00022741"/>
    </source>
</evidence>
<evidence type="ECO:0000256" key="5">
    <source>
        <dbReference type="PROSITE-ProRule" id="PRU00339"/>
    </source>
</evidence>
<dbReference type="SUPFAM" id="SSF48452">
    <property type="entry name" value="TPR-like"/>
    <property type="match status" value="1"/>
</dbReference>
<keyword evidence="5" id="KW-0802">TPR repeat</keyword>
<name>A0A5S9IPQ4_UABAM</name>
<dbReference type="InterPro" id="IPR000719">
    <property type="entry name" value="Prot_kinase_dom"/>
</dbReference>
<dbReference type="InterPro" id="IPR011009">
    <property type="entry name" value="Kinase-like_dom_sf"/>
</dbReference>
<feature type="repeat" description="TPR" evidence="5">
    <location>
        <begin position="1247"/>
        <end position="1280"/>
    </location>
</feature>
<sequence>MDNLLTDTNDMTQLPEHFAYQITEKLGQGGMGEVYKALEKNSQRTVAIKFISTTTHQQVTKKRFLREAQLSAQLNHPNIIKVYKVGFVNNHMYIVMEYICGETLDVFLKKQCLSLEEKLHLLESIARALHYAHTKKIVHRDIKPANIIVTQQRHPIVMDFGLAKSIQVQDHKLTKTGDIIGTPRYMSPEQMQGRHQIDARTDVYALGAILYEMIADTHMIKGESAIEILFNLQTRNIIPLSQHVPTISKDIESVFLKATAPQNKRYTNAKVLADDLHNFLSSQKVSARSFRFYTRLRKVFHLASAVLFIFTILIVYRNFFENKTPQIKITPLVRAERLINQGLYVAAQDLLLTIYRNSENSDIQQKIAQKLVITYGNSKQYDEAQQLYEKHFQKLSPDVPTILAIMEVYYAKQKLKKIDKLPEPTSAVRIKKLHYTGILYYQKGKYSIALQFLEKAQSQSQTPDVQLVLHIARCRYERSQQKDINIQSLKKTIESLQQVQKSAPDNPEILDNLGRYYLMGSEVSKEKKSQYLKNAAECFQQCIDRNPNKGKYYALLGETYFRQHKYISAHKVLTKSIEISGVNIQAIDLLMQLLQKLPSLQENSMSFLKYMINQTIKVSPPDLFATHFTEIEKKYVKEYTKRCAARKNEGKILPLLRKISQIVKMQKNHVRSDHDNTVYNKAFQGLFSLRYHPQLQREIRKLSRKFSGEKRQKILMMGKNIDLEKTREQDFALYHKMAYSYLHDDILIFEEEDQQHLAKVANDHRIDADLRYLAAKALLKLTHFAELERLSQKYLQEKSDIVGAIIAVSVLREAGIHKDTEAFHHLNVVDHTRKDYSFICALVAKNAFVYDTDRHNNTHKHTSAKNNKLLLQTIIPLLESNNVRVRLYAAASIFSISKNPKAKKILLRSMDYKNDKDYNSDNENYRAFAHYYFWITPQKKYNRKKIIGKYKQGLRDPSPKVQSVVLLFVNIYDYLVEKDFAHILQKLSEKKNHVGLSALYAYCSKNRDYKKIQNLFIYNPKRKAFIQIYAYVLANFVRAFSPSGQMKNRKRLYQMQHELPVILQNSNPLLSQWACWFFGFLGHYRLDIIEKQKHLHNCILVCMRQAVIDKPFIDLIVKRTSIQKKWAFVNKCLESQNPQIYKNAMAAKVLLSPEERDNIYQQVKSLGDEQRLGAALGFYSILRSTIGKKTIFSQAHIHKSVEDDYQKYLTFLVKHPRKKKFVKWLTYAINLSQNAQWDHERFLNYIPRFYYERAIIYRHMKKTHAAITDLIKAIDLEPDYPRYKIELAEIYLSQKKAHLAEKFLPNLSELTTARLLSRLAKLHSKIGNHDQAIAIGKYLLLKFRKDFYGAFLADLFIRKVAAAKRQGKDSQQLQIDTQMARQNLLYALRKNRRMSLVRNHLWITKHYLQKTFPNLTPFIQDPQIHAHLLLIKQHIGKK</sequence>
<evidence type="ECO:0000256" key="3">
    <source>
        <dbReference type="ARBA" id="ARBA00022777"/>
    </source>
</evidence>
<dbReference type="InterPro" id="IPR017441">
    <property type="entry name" value="Protein_kinase_ATP_BS"/>
</dbReference>
<gene>
    <name evidence="9" type="ORF">UABAM_03712</name>
</gene>
<keyword evidence="10" id="KW-1185">Reference proteome</keyword>
<dbReference type="InterPro" id="IPR016024">
    <property type="entry name" value="ARM-type_fold"/>
</dbReference>
<dbReference type="InterPro" id="IPR019734">
    <property type="entry name" value="TPR_rpt"/>
</dbReference>
<dbReference type="Gene3D" id="1.25.40.10">
    <property type="entry name" value="Tetratricopeptide repeat domain"/>
    <property type="match status" value="3"/>
</dbReference>
<evidence type="ECO:0000256" key="7">
    <source>
        <dbReference type="SAM" id="Phobius"/>
    </source>
</evidence>
<dbReference type="InterPro" id="IPR011990">
    <property type="entry name" value="TPR-like_helical_dom_sf"/>
</dbReference>
<dbReference type="PROSITE" id="PS50011">
    <property type="entry name" value="PROTEIN_KINASE_DOM"/>
    <property type="match status" value="1"/>
</dbReference>
<dbReference type="SUPFAM" id="SSF48371">
    <property type="entry name" value="ARM repeat"/>
    <property type="match status" value="1"/>
</dbReference>
<dbReference type="SMART" id="SM00028">
    <property type="entry name" value="TPR"/>
    <property type="match status" value="4"/>
</dbReference>
<keyword evidence="7" id="KW-1133">Transmembrane helix</keyword>
<dbReference type="SUPFAM" id="SSF56112">
    <property type="entry name" value="Protein kinase-like (PK-like)"/>
    <property type="match status" value="1"/>
</dbReference>
<dbReference type="KEGG" id="uam:UABAM_03712"/>
<dbReference type="OrthoDB" id="6111975at2"/>
<dbReference type="SUPFAM" id="SSF81901">
    <property type="entry name" value="HCP-like"/>
    <property type="match status" value="1"/>
</dbReference>
<dbReference type="CDD" id="cd14014">
    <property type="entry name" value="STKc_PknB_like"/>
    <property type="match status" value="1"/>
</dbReference>
<dbReference type="InterPro" id="IPR008271">
    <property type="entry name" value="Ser/Thr_kinase_AS"/>
</dbReference>
<keyword evidence="7" id="KW-0812">Transmembrane</keyword>
<protein>
    <submittedName>
        <fullName evidence="9">Protein kinase</fullName>
    </submittedName>
</protein>
<dbReference type="Pfam" id="PF13181">
    <property type="entry name" value="TPR_8"/>
    <property type="match status" value="1"/>
</dbReference>
<proteinExistence type="predicted"/>
<dbReference type="Gene3D" id="3.30.200.20">
    <property type="entry name" value="Phosphorylase Kinase, domain 1"/>
    <property type="match status" value="1"/>
</dbReference>
<dbReference type="GO" id="GO:0005524">
    <property type="term" value="F:ATP binding"/>
    <property type="evidence" value="ECO:0007669"/>
    <property type="project" value="UniProtKB-UniRule"/>
</dbReference>
<organism evidence="9 10">
    <name type="scientific">Uabimicrobium amorphum</name>
    <dbReference type="NCBI Taxonomy" id="2596890"/>
    <lineage>
        <taxon>Bacteria</taxon>
        <taxon>Pseudomonadati</taxon>
        <taxon>Planctomycetota</taxon>
        <taxon>Candidatus Uabimicrobiia</taxon>
        <taxon>Candidatus Uabimicrobiales</taxon>
        <taxon>Candidatus Uabimicrobiaceae</taxon>
        <taxon>Candidatus Uabimicrobium</taxon>
    </lineage>
</organism>
<dbReference type="Pfam" id="PF00069">
    <property type="entry name" value="Pkinase"/>
    <property type="match status" value="1"/>
</dbReference>
<evidence type="ECO:0000259" key="8">
    <source>
        <dbReference type="PROSITE" id="PS50011"/>
    </source>
</evidence>
<dbReference type="SMART" id="SM00220">
    <property type="entry name" value="S_TKc"/>
    <property type="match status" value="1"/>
</dbReference>
<evidence type="ECO:0000256" key="1">
    <source>
        <dbReference type="ARBA" id="ARBA00022679"/>
    </source>
</evidence>